<dbReference type="PROSITE" id="PS50005">
    <property type="entry name" value="TPR"/>
    <property type="match status" value="4"/>
</dbReference>
<dbReference type="InterPro" id="IPR011990">
    <property type="entry name" value="TPR-like_helical_dom_sf"/>
</dbReference>
<dbReference type="Pfam" id="PF13424">
    <property type="entry name" value="TPR_12"/>
    <property type="match status" value="2"/>
</dbReference>
<proteinExistence type="predicted"/>
<feature type="chain" id="PRO_5032531591" evidence="4">
    <location>
        <begin position="25"/>
        <end position="601"/>
    </location>
</feature>
<dbReference type="Pfam" id="PF13181">
    <property type="entry name" value="TPR_8"/>
    <property type="match status" value="1"/>
</dbReference>
<dbReference type="Gene3D" id="1.25.40.10">
    <property type="entry name" value="Tetratricopeptide repeat domain"/>
    <property type="match status" value="3"/>
</dbReference>
<keyword evidence="1" id="KW-0677">Repeat</keyword>
<feature type="repeat" description="TPR" evidence="3">
    <location>
        <begin position="426"/>
        <end position="459"/>
    </location>
</feature>
<evidence type="ECO:0000256" key="4">
    <source>
        <dbReference type="SAM" id="SignalP"/>
    </source>
</evidence>
<dbReference type="PANTHER" id="PTHR45641:SF19">
    <property type="entry name" value="NEPHROCYSTIN-3"/>
    <property type="match status" value="1"/>
</dbReference>
<keyword evidence="4" id="KW-0732">Signal</keyword>
<keyword evidence="6" id="KW-1185">Reference proteome</keyword>
<dbReference type="InterPro" id="IPR019734">
    <property type="entry name" value="TPR_rpt"/>
</dbReference>
<feature type="repeat" description="TPR" evidence="3">
    <location>
        <begin position="546"/>
        <end position="579"/>
    </location>
</feature>
<dbReference type="Proteomes" id="UP000663828">
    <property type="component" value="Unassembled WGS sequence"/>
</dbReference>
<comment type="caution">
    <text evidence="5">The sequence shown here is derived from an EMBL/GenBank/DDBJ whole genome shotgun (WGS) entry which is preliminary data.</text>
</comment>
<dbReference type="AlphaFoldDB" id="A0A815M3Z7"/>
<protein>
    <submittedName>
        <fullName evidence="5">Uncharacterized protein</fullName>
    </submittedName>
</protein>
<dbReference type="SUPFAM" id="SSF48452">
    <property type="entry name" value="TPR-like"/>
    <property type="match status" value="1"/>
</dbReference>
<dbReference type="EMBL" id="CAJNOR010003493">
    <property type="protein sequence ID" value="CAF1419326.1"/>
    <property type="molecule type" value="Genomic_DNA"/>
</dbReference>
<feature type="repeat" description="TPR" evidence="3">
    <location>
        <begin position="463"/>
        <end position="496"/>
    </location>
</feature>
<feature type="signal peptide" evidence="4">
    <location>
        <begin position="1"/>
        <end position="24"/>
    </location>
</feature>
<organism evidence="5 6">
    <name type="scientific">Adineta ricciae</name>
    <name type="common">Rotifer</name>
    <dbReference type="NCBI Taxonomy" id="249248"/>
    <lineage>
        <taxon>Eukaryota</taxon>
        <taxon>Metazoa</taxon>
        <taxon>Spiralia</taxon>
        <taxon>Gnathifera</taxon>
        <taxon>Rotifera</taxon>
        <taxon>Eurotatoria</taxon>
        <taxon>Bdelloidea</taxon>
        <taxon>Adinetida</taxon>
        <taxon>Adinetidae</taxon>
        <taxon>Adineta</taxon>
    </lineage>
</organism>
<dbReference type="PANTHER" id="PTHR45641">
    <property type="entry name" value="TETRATRICOPEPTIDE REPEAT PROTEIN (AFU_ORTHOLOGUE AFUA_6G03870)"/>
    <property type="match status" value="1"/>
</dbReference>
<evidence type="ECO:0000313" key="6">
    <source>
        <dbReference type="Proteomes" id="UP000663828"/>
    </source>
</evidence>
<feature type="repeat" description="TPR" evidence="3">
    <location>
        <begin position="505"/>
        <end position="538"/>
    </location>
</feature>
<evidence type="ECO:0000256" key="3">
    <source>
        <dbReference type="PROSITE-ProRule" id="PRU00339"/>
    </source>
</evidence>
<evidence type="ECO:0000256" key="1">
    <source>
        <dbReference type="ARBA" id="ARBA00022737"/>
    </source>
</evidence>
<keyword evidence="2 3" id="KW-0802">TPR repeat</keyword>
<evidence type="ECO:0000256" key="2">
    <source>
        <dbReference type="ARBA" id="ARBA00022803"/>
    </source>
</evidence>
<sequence length="601" mass="70853">MASTQHPNNLELLTLIWIDYLADATQENREVQARLRTKINYLRTFDNCQDGEHYIRNVIDDKQEKIVLIVSGRLGPDMTQRVHDLKQVVSIYVYCLNKEANEQWAKNYKKIRGVIVRLSDLLYEIDRDQKSEEQKLNEAIEISTKEDYSLLLLLRTKLSLKDRRDFVSFCLKEYHDNESQKENVRDYEHLYSSSSAFDYFFNETFLYRLLLKSLHTFNIKLLYLLRFFLRDIEKQLESLPTISGKVYHGQLMTTAQVDCLSQTVENTFIQFNTYFIASSNQEHIRQLLQTAADNYLQRVIFEIDDKNNIGKQYKQICMFPITTTFRVTSVRLEQRIWIVQMTAHNDIHDSRLKEEIDPIQLAQYFREMNRLDQAEILFELIQTQHSSLTAECYDGLGRIAQDRGHYDISLSFYLKSLQTISSKNRAQCLNNIACAYDYLDQYEEAIQFYAEALDLMKTALERSTCLNNMGVTYAKENEIQQALDCFQRALTLRRTSLVENHPEIGICYANLGMIYVTLAQYDDALEHYNLALRSFSSNKFCDISRAIVYQNMASIYYHKNQIDQALKYYQTAQKIFRQLRSADHPNLLYIQQQIEQIMQNK</sequence>
<gene>
    <name evidence="5" type="ORF">XAT740_LOCUS35124</name>
</gene>
<reference evidence="5" key="1">
    <citation type="submission" date="2021-02" db="EMBL/GenBank/DDBJ databases">
        <authorList>
            <person name="Nowell W R."/>
        </authorList>
    </citation>
    <scope>NUCLEOTIDE SEQUENCE</scope>
</reference>
<accession>A0A815M3Z7</accession>
<dbReference type="SMART" id="SM00028">
    <property type="entry name" value="TPR"/>
    <property type="match status" value="5"/>
</dbReference>
<name>A0A815M3Z7_ADIRI</name>
<evidence type="ECO:0000313" key="5">
    <source>
        <dbReference type="EMBL" id="CAF1419326.1"/>
    </source>
</evidence>